<reference evidence="7 8" key="1">
    <citation type="submission" date="2018-10" db="EMBL/GenBank/DDBJ databases">
        <title>Anaerotruncus faecis sp. nov., isolated from human feces.</title>
        <authorList>
            <person name="Wang Y.-J."/>
        </authorList>
    </citation>
    <scope>NUCLEOTIDE SEQUENCE [LARGE SCALE GENOMIC DNA]</scope>
    <source>
        <strain evidence="7 8">22A2-44</strain>
    </source>
</reference>
<feature type="transmembrane region" description="Helical" evidence="6">
    <location>
        <begin position="86"/>
        <end position="106"/>
    </location>
</feature>
<evidence type="ECO:0000313" key="8">
    <source>
        <dbReference type="Proteomes" id="UP000276301"/>
    </source>
</evidence>
<dbReference type="GO" id="GO:0015658">
    <property type="term" value="F:branched-chain amino acid transmembrane transporter activity"/>
    <property type="evidence" value="ECO:0007669"/>
    <property type="project" value="InterPro"/>
</dbReference>
<dbReference type="PANTHER" id="PTHR30482">
    <property type="entry name" value="HIGH-AFFINITY BRANCHED-CHAIN AMINO ACID TRANSPORT SYSTEM PERMEASE"/>
    <property type="match status" value="1"/>
</dbReference>
<proteinExistence type="predicted"/>
<evidence type="ECO:0000256" key="4">
    <source>
        <dbReference type="ARBA" id="ARBA00022989"/>
    </source>
</evidence>
<comment type="subcellular location">
    <subcellularLocation>
        <location evidence="1">Cell membrane</location>
        <topology evidence="1">Multi-pass membrane protein</topology>
    </subcellularLocation>
</comment>
<dbReference type="Pfam" id="PF02653">
    <property type="entry name" value="BPD_transp_2"/>
    <property type="match status" value="1"/>
</dbReference>
<feature type="transmembrane region" description="Helical" evidence="6">
    <location>
        <begin position="118"/>
        <end position="138"/>
    </location>
</feature>
<keyword evidence="8" id="KW-1185">Reference proteome</keyword>
<dbReference type="EMBL" id="RCHT01000007">
    <property type="protein sequence ID" value="RLL12173.1"/>
    <property type="molecule type" value="Genomic_DNA"/>
</dbReference>
<evidence type="ECO:0000313" key="7">
    <source>
        <dbReference type="EMBL" id="RLL12173.1"/>
    </source>
</evidence>
<keyword evidence="4 6" id="KW-1133">Transmembrane helix</keyword>
<evidence type="ECO:0000256" key="2">
    <source>
        <dbReference type="ARBA" id="ARBA00022475"/>
    </source>
</evidence>
<name>A0A498CZG5_9FIRM</name>
<gene>
    <name evidence="7" type="ORF">D4A47_06510</name>
</gene>
<dbReference type="AlphaFoldDB" id="A0A498CZG5"/>
<evidence type="ECO:0000256" key="6">
    <source>
        <dbReference type="SAM" id="Phobius"/>
    </source>
</evidence>
<comment type="caution">
    <text evidence="7">The sequence shown here is derived from an EMBL/GenBank/DDBJ whole genome shotgun (WGS) entry which is preliminary data.</text>
</comment>
<evidence type="ECO:0000256" key="5">
    <source>
        <dbReference type="ARBA" id="ARBA00023136"/>
    </source>
</evidence>
<dbReference type="InterPro" id="IPR001851">
    <property type="entry name" value="ABC_transp_permease"/>
</dbReference>
<dbReference type="RefSeq" id="WP_121586659.1">
    <property type="nucleotide sequence ID" value="NZ_RCHT01000007.1"/>
</dbReference>
<organism evidence="7 8">
    <name type="scientific">Anaerotruncus massiliensis</name>
    <name type="common">ex Liu et al. 2021</name>
    <dbReference type="NCBI Taxonomy" id="2321404"/>
    <lineage>
        <taxon>Bacteria</taxon>
        <taxon>Bacillati</taxon>
        <taxon>Bacillota</taxon>
        <taxon>Clostridia</taxon>
        <taxon>Eubacteriales</taxon>
        <taxon>Oscillospiraceae</taxon>
        <taxon>Anaerotruncus</taxon>
    </lineage>
</organism>
<feature type="transmembrane region" description="Helical" evidence="6">
    <location>
        <begin position="7"/>
        <end position="27"/>
    </location>
</feature>
<dbReference type="GO" id="GO:0005886">
    <property type="term" value="C:plasma membrane"/>
    <property type="evidence" value="ECO:0007669"/>
    <property type="project" value="UniProtKB-SubCell"/>
</dbReference>
<feature type="transmembrane region" description="Helical" evidence="6">
    <location>
        <begin position="58"/>
        <end position="80"/>
    </location>
</feature>
<dbReference type="Proteomes" id="UP000276301">
    <property type="component" value="Unassembled WGS sequence"/>
</dbReference>
<sequence length="296" mass="32284">MSFFHSIFIFSCITILNVAGVFLLTGLTGLFSFGQAAFMAIGAYASGIAVVKFELPFPLALLIGVLVSAATAVVIGYPTLKLRRDYFTLITFGFGEAVAALLNYMVKLTGGSTGLSGIPRKTGTWLVVLSTVLVVFMVRNLKYSSLGRVCIAIKNDELTAKSFGIDVFTTKMKIFVLSAVLSAYAGGLYGFFISYVEPAMFRWTKSAEWVIFVFFGGVNSLTGSVVSSFLLTMLPEALRFAADYKIVIYCVLVLLILNFRPKGLFGEWELPLGRLLRPAYSRTMSKNGQNEDGCLL</sequence>
<accession>A0A498CZG5</accession>
<dbReference type="PANTHER" id="PTHR30482:SF10">
    <property type="entry name" value="HIGH-AFFINITY BRANCHED-CHAIN AMINO ACID TRANSPORT PROTEIN BRAE"/>
    <property type="match status" value="1"/>
</dbReference>
<keyword evidence="5 6" id="KW-0472">Membrane</keyword>
<dbReference type="InterPro" id="IPR043428">
    <property type="entry name" value="LivM-like"/>
</dbReference>
<evidence type="ECO:0000256" key="3">
    <source>
        <dbReference type="ARBA" id="ARBA00022692"/>
    </source>
</evidence>
<keyword evidence="2" id="KW-1003">Cell membrane</keyword>
<evidence type="ECO:0000256" key="1">
    <source>
        <dbReference type="ARBA" id="ARBA00004651"/>
    </source>
</evidence>
<keyword evidence="3 6" id="KW-0812">Transmembrane</keyword>
<feature type="transmembrane region" description="Helical" evidence="6">
    <location>
        <begin position="237"/>
        <end position="257"/>
    </location>
</feature>
<feature type="transmembrane region" description="Helical" evidence="6">
    <location>
        <begin position="174"/>
        <end position="197"/>
    </location>
</feature>
<feature type="transmembrane region" description="Helical" evidence="6">
    <location>
        <begin position="209"/>
        <end position="231"/>
    </location>
</feature>
<protein>
    <submittedName>
        <fullName evidence="7">Branched-chain amino acid ABC transporter permease</fullName>
    </submittedName>
</protein>
<dbReference type="CDD" id="cd06581">
    <property type="entry name" value="TM_PBP1_LivM_like"/>
    <property type="match status" value="1"/>
</dbReference>